<feature type="domain" description="PAS" evidence="4">
    <location>
        <begin position="252"/>
        <end position="325"/>
    </location>
</feature>
<gene>
    <name evidence="8" type="ORF">DKT75_13445</name>
</gene>
<dbReference type="Proteomes" id="UP000245506">
    <property type="component" value="Unassembled WGS sequence"/>
</dbReference>
<evidence type="ECO:0000259" key="7">
    <source>
        <dbReference type="PROSITE" id="PS50887"/>
    </source>
</evidence>
<dbReference type="FunFam" id="3.30.70.270:FF:000001">
    <property type="entry name" value="Diguanylate cyclase domain protein"/>
    <property type="match status" value="1"/>
</dbReference>
<keyword evidence="2" id="KW-0175">Coiled coil</keyword>
<dbReference type="PROSITE" id="PS50112">
    <property type="entry name" value="PAS"/>
    <property type="match status" value="1"/>
</dbReference>
<dbReference type="GO" id="GO:0003824">
    <property type="term" value="F:catalytic activity"/>
    <property type="evidence" value="ECO:0007669"/>
    <property type="project" value="UniProtKB-ARBA"/>
</dbReference>
<dbReference type="InterPro" id="IPR013655">
    <property type="entry name" value="PAS_fold_3"/>
</dbReference>
<dbReference type="Gene3D" id="6.10.340.10">
    <property type="match status" value="1"/>
</dbReference>
<evidence type="ECO:0000259" key="6">
    <source>
        <dbReference type="PROSITE" id="PS50883"/>
    </source>
</evidence>
<keyword evidence="3" id="KW-0472">Membrane</keyword>
<dbReference type="CDD" id="cd01949">
    <property type="entry name" value="GGDEF"/>
    <property type="match status" value="1"/>
</dbReference>
<dbReference type="RefSeq" id="WP_109823950.1">
    <property type="nucleotide sequence ID" value="NZ_QGKL01000035.1"/>
</dbReference>
<feature type="transmembrane region" description="Helical" evidence="3">
    <location>
        <begin position="17"/>
        <end position="38"/>
    </location>
</feature>
<dbReference type="OrthoDB" id="9813913at2"/>
<dbReference type="PROSITE" id="PS50113">
    <property type="entry name" value="PAC"/>
    <property type="match status" value="1"/>
</dbReference>
<dbReference type="NCBIfam" id="TIGR00229">
    <property type="entry name" value="sensory_box"/>
    <property type="match status" value="1"/>
</dbReference>
<name>A0A317C9X3_9GAMM</name>
<accession>A0A317C9X3</accession>
<dbReference type="Pfam" id="PF00563">
    <property type="entry name" value="EAL"/>
    <property type="match status" value="1"/>
</dbReference>
<keyword evidence="3" id="KW-1133">Transmembrane helix</keyword>
<sequence length="829" mass="93807">MTSIIKKVLSSRLNLKIASTVMLSIVLVEIIILVPSLFTEKHHKEMMAESHASILISTLESSLQYENKVSDPEIYSRLLGHHELVKGYAVCNMTDCPIKFGETVNTSNIKLKSPAPSISKDHTRLETTKQIMSGNDPYWLVLRTDISSFKEELLQHIINILGLIALICLFVTVTTTAGLYWIVLRPIQNLKGNIQNLLADPKNPLKYMQRIHSDDEIGDLTKTFNRLLFDINNYQEAVESAQKEVQKGLSASEARWKFALEGSGDGVWDWNPVSDDIYFSKQFLNALGYEEGEFITTMDKWTTEVLHPKDRPSCSATMLKHLKGDTDFFSMEHRVKHKDGRWVWTLSRGMVISRNELGLAARVVGTQTDITSHKDAEALIWRQANIDLLTGLPNRRLFQSELSKSIQRYKRKNIGPIVLMLLDLDNFKTINDTHGHQFGDSLLKEAAKRLNACVKGHGIAARLGGDEFTVVLEDAKGKDIIADIADNVLSELARPFVIGIETFHVSASIGITHYPEDAADIDTLIMNADQAMYASKENGRNRYNYFSQDMRTVAKNRMRSINELREAYKEEQFEVYYQPIIDFESGKIVKAEALLRWNHPTRGIVGADEVIPLSEETGLIVDIGNWVFQKGTKQLAEWQQKYEPNFQLSVNTSPIQYYHNDCIVNDWYAYMDTLGVDYTSLVVEITENLMLDLDGKVRAKLDAFRNGGVQLALDDFGTGYSSLAYLKNLKSNYLKIDRSFVSNIVGNDKNLALCLEIIKIAHIFDMQVIAEGIETQEQAWLLSDGGCDFAQGYFYSKPVSAEVFETYLIKQKGDDDHQESRPLLAANHL</sequence>
<dbReference type="InterPro" id="IPR035965">
    <property type="entry name" value="PAS-like_dom_sf"/>
</dbReference>
<dbReference type="InterPro" id="IPR001610">
    <property type="entry name" value="PAC"/>
</dbReference>
<reference evidence="8 9" key="1">
    <citation type="submission" date="2018-05" db="EMBL/GenBank/DDBJ databases">
        <title>Leucothrix arctica sp. nov., isolated from Arctic seawater.</title>
        <authorList>
            <person name="Choi A."/>
            <person name="Baek K."/>
        </authorList>
    </citation>
    <scope>NUCLEOTIDE SEQUENCE [LARGE SCALE GENOMIC DNA]</scope>
    <source>
        <strain evidence="8 9">IMCC9719</strain>
    </source>
</reference>
<comment type="cofactor">
    <cofactor evidence="1">
        <name>Mg(2+)</name>
        <dbReference type="ChEBI" id="CHEBI:18420"/>
    </cofactor>
</comment>
<feature type="domain" description="EAL" evidence="6">
    <location>
        <begin position="557"/>
        <end position="812"/>
    </location>
</feature>
<dbReference type="SUPFAM" id="SSF55785">
    <property type="entry name" value="PYP-like sensor domain (PAS domain)"/>
    <property type="match status" value="1"/>
</dbReference>
<dbReference type="PANTHER" id="PTHR44757:SF2">
    <property type="entry name" value="BIOFILM ARCHITECTURE MAINTENANCE PROTEIN MBAA"/>
    <property type="match status" value="1"/>
</dbReference>
<dbReference type="CDD" id="cd01948">
    <property type="entry name" value="EAL"/>
    <property type="match status" value="1"/>
</dbReference>
<feature type="transmembrane region" description="Helical" evidence="3">
    <location>
        <begin position="157"/>
        <end position="183"/>
    </location>
</feature>
<keyword evidence="9" id="KW-1185">Reference proteome</keyword>
<dbReference type="Gene3D" id="3.20.20.450">
    <property type="entry name" value="EAL domain"/>
    <property type="match status" value="1"/>
</dbReference>
<dbReference type="Pfam" id="PF00990">
    <property type="entry name" value="GGDEF"/>
    <property type="match status" value="1"/>
</dbReference>
<dbReference type="InterPro" id="IPR029787">
    <property type="entry name" value="Nucleotide_cyclase"/>
</dbReference>
<dbReference type="Gene3D" id="3.30.70.270">
    <property type="match status" value="1"/>
</dbReference>
<dbReference type="SUPFAM" id="SSF55073">
    <property type="entry name" value="Nucleotide cyclase"/>
    <property type="match status" value="1"/>
</dbReference>
<feature type="coiled-coil region" evidence="2">
    <location>
        <begin position="224"/>
        <end position="251"/>
    </location>
</feature>
<evidence type="ECO:0000259" key="5">
    <source>
        <dbReference type="PROSITE" id="PS50113"/>
    </source>
</evidence>
<dbReference type="InterPro" id="IPR052155">
    <property type="entry name" value="Biofilm_reg_signaling"/>
</dbReference>
<dbReference type="SMART" id="SM00267">
    <property type="entry name" value="GGDEF"/>
    <property type="match status" value="1"/>
</dbReference>
<dbReference type="InterPro" id="IPR043128">
    <property type="entry name" value="Rev_trsase/Diguanyl_cyclase"/>
</dbReference>
<feature type="domain" description="GGDEF" evidence="7">
    <location>
        <begin position="415"/>
        <end position="548"/>
    </location>
</feature>
<dbReference type="InterPro" id="IPR000014">
    <property type="entry name" value="PAS"/>
</dbReference>
<dbReference type="NCBIfam" id="TIGR00254">
    <property type="entry name" value="GGDEF"/>
    <property type="match status" value="1"/>
</dbReference>
<evidence type="ECO:0000256" key="3">
    <source>
        <dbReference type="SAM" id="Phobius"/>
    </source>
</evidence>
<dbReference type="InterPro" id="IPR000160">
    <property type="entry name" value="GGDEF_dom"/>
</dbReference>
<evidence type="ECO:0000259" key="4">
    <source>
        <dbReference type="PROSITE" id="PS50112"/>
    </source>
</evidence>
<dbReference type="AlphaFoldDB" id="A0A317C9X3"/>
<evidence type="ECO:0000313" key="8">
    <source>
        <dbReference type="EMBL" id="PWQ95338.1"/>
    </source>
</evidence>
<proteinExistence type="predicted"/>
<dbReference type="Pfam" id="PF08447">
    <property type="entry name" value="PAS_3"/>
    <property type="match status" value="1"/>
</dbReference>
<comment type="caution">
    <text evidence="8">The sequence shown here is derived from an EMBL/GenBank/DDBJ whole genome shotgun (WGS) entry which is preliminary data.</text>
</comment>
<dbReference type="InterPro" id="IPR001633">
    <property type="entry name" value="EAL_dom"/>
</dbReference>
<dbReference type="SMART" id="SM00086">
    <property type="entry name" value="PAC"/>
    <property type="match status" value="1"/>
</dbReference>
<feature type="domain" description="PAC" evidence="5">
    <location>
        <begin position="329"/>
        <end position="382"/>
    </location>
</feature>
<dbReference type="InterPro" id="IPR035919">
    <property type="entry name" value="EAL_sf"/>
</dbReference>
<dbReference type="PROSITE" id="PS50887">
    <property type="entry name" value="GGDEF"/>
    <property type="match status" value="1"/>
</dbReference>
<keyword evidence="3" id="KW-0812">Transmembrane</keyword>
<dbReference type="CDD" id="cd00130">
    <property type="entry name" value="PAS"/>
    <property type="match status" value="1"/>
</dbReference>
<dbReference type="InterPro" id="IPR000700">
    <property type="entry name" value="PAS-assoc_C"/>
</dbReference>
<dbReference type="EMBL" id="QGKL01000035">
    <property type="protein sequence ID" value="PWQ95338.1"/>
    <property type="molecule type" value="Genomic_DNA"/>
</dbReference>
<dbReference type="Gene3D" id="3.30.450.20">
    <property type="entry name" value="PAS domain"/>
    <property type="match status" value="1"/>
</dbReference>
<organism evidence="8 9">
    <name type="scientific">Leucothrix arctica</name>
    <dbReference type="NCBI Taxonomy" id="1481894"/>
    <lineage>
        <taxon>Bacteria</taxon>
        <taxon>Pseudomonadati</taxon>
        <taxon>Pseudomonadota</taxon>
        <taxon>Gammaproteobacteria</taxon>
        <taxon>Thiotrichales</taxon>
        <taxon>Thiotrichaceae</taxon>
        <taxon>Leucothrix</taxon>
    </lineage>
</organism>
<dbReference type="PROSITE" id="PS50883">
    <property type="entry name" value="EAL"/>
    <property type="match status" value="1"/>
</dbReference>
<evidence type="ECO:0000256" key="2">
    <source>
        <dbReference type="SAM" id="Coils"/>
    </source>
</evidence>
<dbReference type="PANTHER" id="PTHR44757">
    <property type="entry name" value="DIGUANYLATE CYCLASE DGCP"/>
    <property type="match status" value="1"/>
</dbReference>
<evidence type="ECO:0000313" key="9">
    <source>
        <dbReference type="Proteomes" id="UP000245506"/>
    </source>
</evidence>
<dbReference type="SMART" id="SM00052">
    <property type="entry name" value="EAL"/>
    <property type="match status" value="1"/>
</dbReference>
<protein>
    <submittedName>
        <fullName evidence="8">GGDEF domain-containing protein</fullName>
    </submittedName>
</protein>
<evidence type="ECO:0000256" key="1">
    <source>
        <dbReference type="ARBA" id="ARBA00001946"/>
    </source>
</evidence>
<dbReference type="SUPFAM" id="SSF141868">
    <property type="entry name" value="EAL domain-like"/>
    <property type="match status" value="1"/>
</dbReference>